<dbReference type="Pfam" id="PF00298">
    <property type="entry name" value="Ribosomal_L11"/>
    <property type="match status" value="1"/>
</dbReference>
<evidence type="ECO:0000256" key="4">
    <source>
        <dbReference type="ARBA" id="ARBA00022884"/>
    </source>
</evidence>
<evidence type="ECO:0000256" key="8">
    <source>
        <dbReference type="HAMAP-Rule" id="MF_00736"/>
    </source>
</evidence>
<evidence type="ECO:0000259" key="12">
    <source>
        <dbReference type="Pfam" id="PF03946"/>
    </source>
</evidence>
<dbReference type="HAMAP" id="MF_00736">
    <property type="entry name" value="Ribosomal_uL11"/>
    <property type="match status" value="1"/>
</dbReference>
<dbReference type="EMBL" id="AAVT01000018">
    <property type="protein sequence ID" value="EAW29681.1"/>
    <property type="molecule type" value="Genomic_DNA"/>
</dbReference>
<comment type="subunit">
    <text evidence="7">Part of the ribosomal stalk of the 50S ribosomal subunit. Interacts with L10 and the large rRNA to form the base of the stalk. L10 forms an elongated spine to which 2 L12 dimers bind in a sequential fashion forming a pentameric L10(L12)2(L12)2 complex.</text>
</comment>
<organism evidence="13 14">
    <name type="scientific">marine gamma proteobacterium HTCC2143</name>
    <dbReference type="NCBI Taxonomy" id="247633"/>
    <lineage>
        <taxon>Bacteria</taxon>
        <taxon>Pseudomonadati</taxon>
        <taxon>Pseudomonadota</taxon>
        <taxon>Gammaproteobacteria</taxon>
        <taxon>Cellvibrionales</taxon>
        <taxon>Spongiibacteraceae</taxon>
        <taxon>BD1-7 clade</taxon>
    </lineage>
</organism>
<dbReference type="Pfam" id="PF03946">
    <property type="entry name" value="Ribosomal_L11_N"/>
    <property type="match status" value="1"/>
</dbReference>
<dbReference type="InterPro" id="IPR006519">
    <property type="entry name" value="Ribosomal_uL11_bac-typ"/>
</dbReference>
<dbReference type="SMART" id="SM00649">
    <property type="entry name" value="RL11"/>
    <property type="match status" value="1"/>
</dbReference>
<dbReference type="CDD" id="cd00349">
    <property type="entry name" value="Ribosomal_L11"/>
    <property type="match status" value="1"/>
</dbReference>
<keyword evidence="5 8" id="KW-0689">Ribosomal protein</keyword>
<dbReference type="InterPro" id="IPR036796">
    <property type="entry name" value="Ribosomal_uL11_N_sf"/>
</dbReference>
<dbReference type="PANTHER" id="PTHR11661">
    <property type="entry name" value="60S RIBOSOMAL PROTEIN L12"/>
    <property type="match status" value="1"/>
</dbReference>
<evidence type="ECO:0000313" key="13">
    <source>
        <dbReference type="EMBL" id="EAW29681.1"/>
    </source>
</evidence>
<evidence type="ECO:0000256" key="7">
    <source>
        <dbReference type="ARBA" id="ARBA00062905"/>
    </source>
</evidence>
<dbReference type="GO" id="GO:0006412">
    <property type="term" value="P:translation"/>
    <property type="evidence" value="ECO:0007669"/>
    <property type="project" value="UniProtKB-UniRule"/>
</dbReference>
<comment type="PTM">
    <text evidence="8 10">One or more lysine residues are methylated.</text>
</comment>
<dbReference type="Gene3D" id="1.10.10.250">
    <property type="entry name" value="Ribosomal protein L11, C-terminal domain"/>
    <property type="match status" value="1"/>
</dbReference>
<evidence type="ECO:0000313" key="14">
    <source>
        <dbReference type="Proteomes" id="UP000004931"/>
    </source>
</evidence>
<dbReference type="SUPFAM" id="SSF46906">
    <property type="entry name" value="Ribosomal protein L11, C-terminal domain"/>
    <property type="match status" value="1"/>
</dbReference>
<dbReference type="NCBIfam" id="TIGR01632">
    <property type="entry name" value="L11_bact"/>
    <property type="match status" value="1"/>
</dbReference>
<comment type="subunit">
    <text evidence="8">Part of the ribosomal stalk of the 50S ribosomal subunit. Interacts with L10 and the large rRNA to form the base of the stalk. L10 forms an elongated spine to which L12 dimers bind in a sequential fashion forming a multimeric L10(L12)X complex.</text>
</comment>
<accession>A0YHJ7</accession>
<dbReference type="PANTHER" id="PTHR11661:SF1">
    <property type="entry name" value="LARGE RIBOSOMAL SUBUNIT PROTEIN UL11M"/>
    <property type="match status" value="1"/>
</dbReference>
<evidence type="ECO:0000256" key="1">
    <source>
        <dbReference type="ARBA" id="ARBA00010537"/>
    </source>
</evidence>
<keyword evidence="14" id="KW-1185">Reference proteome</keyword>
<evidence type="ECO:0000256" key="6">
    <source>
        <dbReference type="ARBA" id="ARBA00023274"/>
    </source>
</evidence>
<dbReference type="Proteomes" id="UP000004931">
    <property type="component" value="Unassembled WGS sequence"/>
</dbReference>
<dbReference type="GO" id="GO:0022625">
    <property type="term" value="C:cytosolic large ribosomal subunit"/>
    <property type="evidence" value="ECO:0007669"/>
    <property type="project" value="TreeGrafter"/>
</dbReference>
<evidence type="ECO:0000256" key="10">
    <source>
        <dbReference type="RuleBase" id="RU003979"/>
    </source>
</evidence>
<name>A0YHJ7_9GAMM</name>
<evidence type="ECO:0000259" key="11">
    <source>
        <dbReference type="Pfam" id="PF00298"/>
    </source>
</evidence>
<reference evidence="13 14" key="1">
    <citation type="journal article" date="2010" name="J. Bacteriol.">
        <title>Genome sequence of the oligotrophic marine Gammaproteobacterium HTCC2143, isolated from the Oregon Coast.</title>
        <authorList>
            <person name="Oh H.M."/>
            <person name="Kang I."/>
            <person name="Ferriera S."/>
            <person name="Giovannoni S.J."/>
            <person name="Cho J.C."/>
        </authorList>
    </citation>
    <scope>NUCLEOTIDE SEQUENCE [LARGE SCALE GENOMIC DNA]</scope>
    <source>
        <strain evidence="13 14">HTCC2143</strain>
    </source>
</reference>
<gene>
    <name evidence="8" type="primary">rplK</name>
    <name evidence="13" type="ORF">GP2143_18301</name>
</gene>
<evidence type="ECO:0000256" key="9">
    <source>
        <dbReference type="RuleBase" id="RU003978"/>
    </source>
</evidence>
<keyword evidence="3 8" id="KW-0699">rRNA-binding</keyword>
<evidence type="ECO:0000256" key="5">
    <source>
        <dbReference type="ARBA" id="ARBA00022980"/>
    </source>
</evidence>
<keyword evidence="6 8" id="KW-0687">Ribonucleoprotein</keyword>
<dbReference type="InterPro" id="IPR036769">
    <property type="entry name" value="Ribosomal_uL11_C_sf"/>
</dbReference>
<dbReference type="InterPro" id="IPR020783">
    <property type="entry name" value="Ribosomal_uL11_C"/>
</dbReference>
<dbReference type="eggNOG" id="COG0080">
    <property type="taxonomic scope" value="Bacteria"/>
</dbReference>
<dbReference type="GO" id="GO:0070180">
    <property type="term" value="F:large ribosomal subunit rRNA binding"/>
    <property type="evidence" value="ECO:0007669"/>
    <property type="project" value="UniProtKB-UniRule"/>
</dbReference>
<protein>
    <recommendedName>
        <fullName evidence="8">Large ribosomal subunit protein uL11</fullName>
    </recommendedName>
</protein>
<keyword evidence="2 8" id="KW-0488">Methylation</keyword>
<dbReference type="Gene3D" id="3.30.1550.10">
    <property type="entry name" value="Ribosomal protein L11/L12, N-terminal domain"/>
    <property type="match status" value="1"/>
</dbReference>
<dbReference type="InterPro" id="IPR020784">
    <property type="entry name" value="Ribosomal_uL11_N"/>
</dbReference>
<dbReference type="FunFam" id="3.30.1550.10:FF:000001">
    <property type="entry name" value="50S ribosomal protein L11"/>
    <property type="match status" value="1"/>
</dbReference>
<dbReference type="InterPro" id="IPR000911">
    <property type="entry name" value="Ribosomal_uL11"/>
</dbReference>
<evidence type="ECO:0000256" key="3">
    <source>
        <dbReference type="ARBA" id="ARBA00022730"/>
    </source>
</evidence>
<feature type="domain" description="Large ribosomal subunit protein uL11 N-terminal" evidence="12">
    <location>
        <begin position="9"/>
        <end position="67"/>
    </location>
</feature>
<dbReference type="GO" id="GO:0003735">
    <property type="term" value="F:structural constituent of ribosome"/>
    <property type="evidence" value="ECO:0007669"/>
    <property type="project" value="InterPro"/>
</dbReference>
<dbReference type="SUPFAM" id="SSF54747">
    <property type="entry name" value="Ribosomal L11/L12e N-terminal domain"/>
    <property type="match status" value="1"/>
</dbReference>
<dbReference type="FunFam" id="1.10.10.250:FF:000001">
    <property type="entry name" value="50S ribosomal protein L11"/>
    <property type="match status" value="1"/>
</dbReference>
<sequence>MAKKVEAYIKLQVPAGQANPSPPVGPALGQHGVNIMEFCKAFNAATQSLEAGLPIPVVISVYSDRSFTYITKTPPASVLLKKAAGITSGSGTPNTKKVGKVTRAQLEEIATTKMPDLTASDMDAAVRTIAGSARAAGIETEGVV</sequence>
<comment type="function">
    <text evidence="8 10">Forms part of the ribosomal stalk which helps the ribosome interact with GTP-bound translation factors.</text>
</comment>
<feature type="domain" description="Large ribosomal subunit protein uL11 C-terminal" evidence="11">
    <location>
        <begin position="72"/>
        <end position="139"/>
    </location>
</feature>
<proteinExistence type="inferred from homology"/>
<comment type="caution">
    <text evidence="13">The sequence shown here is derived from an EMBL/GenBank/DDBJ whole genome shotgun (WGS) entry which is preliminary data.</text>
</comment>
<comment type="similarity">
    <text evidence="1 8 9">Belongs to the universal ribosomal protein uL11 family.</text>
</comment>
<dbReference type="STRING" id="247633.GP2143_18301"/>
<dbReference type="OrthoDB" id="9802408at2"/>
<evidence type="ECO:0000256" key="2">
    <source>
        <dbReference type="ARBA" id="ARBA00022481"/>
    </source>
</evidence>
<dbReference type="AlphaFoldDB" id="A0YHJ7"/>
<keyword evidence="4 8" id="KW-0694">RNA-binding</keyword>